<sequence length="198" mass="21157">MIRARSLVFIVLIDTQVTTGLGDCKNATSRQGSVGAPTMSRPGGSVGLTHIFAELTSQDELNVPLGRSARLRYTCLSVCGKYVALGSNSGGTYIFSRDTLKYLQVVFSDTNAVPVDLVSLSPSNNLIGLGLSNGQVTVFEMNIEKRSKPERVRQTLDHSGHGVTVMTWDSTSSRLYVGDDVGKISVISVPSSKVSSVK</sequence>
<dbReference type="GO" id="GO:0048066">
    <property type="term" value="P:developmental pigmentation"/>
    <property type="evidence" value="ECO:0007669"/>
    <property type="project" value="TreeGrafter"/>
</dbReference>
<dbReference type="EMBL" id="JAWDGP010005687">
    <property type="protein sequence ID" value="KAK3753912.1"/>
    <property type="molecule type" value="Genomic_DNA"/>
</dbReference>
<dbReference type="GO" id="GO:0005737">
    <property type="term" value="C:cytoplasm"/>
    <property type="evidence" value="ECO:0007669"/>
    <property type="project" value="TreeGrafter"/>
</dbReference>
<dbReference type="Proteomes" id="UP001283361">
    <property type="component" value="Unassembled WGS sequence"/>
</dbReference>
<dbReference type="PANTHER" id="PTHR23287:SF18">
    <property type="entry name" value="BLOC-2 COMPLEX MEMBER HPS5"/>
    <property type="match status" value="1"/>
</dbReference>
<dbReference type="InterPro" id="IPR015943">
    <property type="entry name" value="WD40/YVTN_repeat-like_dom_sf"/>
</dbReference>
<dbReference type="AlphaFoldDB" id="A0AAE1D3B9"/>
<feature type="chain" id="PRO_5041938751" evidence="1">
    <location>
        <begin position="21"/>
        <end position="198"/>
    </location>
</feature>
<keyword evidence="3" id="KW-1185">Reference proteome</keyword>
<name>A0AAE1D3B9_9GAST</name>
<organism evidence="2 3">
    <name type="scientific">Elysia crispata</name>
    <name type="common">lettuce slug</name>
    <dbReference type="NCBI Taxonomy" id="231223"/>
    <lineage>
        <taxon>Eukaryota</taxon>
        <taxon>Metazoa</taxon>
        <taxon>Spiralia</taxon>
        <taxon>Lophotrochozoa</taxon>
        <taxon>Mollusca</taxon>
        <taxon>Gastropoda</taxon>
        <taxon>Heterobranchia</taxon>
        <taxon>Euthyneura</taxon>
        <taxon>Panpulmonata</taxon>
        <taxon>Sacoglossa</taxon>
        <taxon>Placobranchoidea</taxon>
        <taxon>Plakobranchidae</taxon>
        <taxon>Elysia</taxon>
    </lineage>
</organism>
<protein>
    <submittedName>
        <fullName evidence="2">Uncharacterized protein</fullName>
    </submittedName>
</protein>
<dbReference type="Gene3D" id="2.130.10.10">
    <property type="entry name" value="YVTN repeat-like/Quinoprotein amine dehydrogenase"/>
    <property type="match status" value="1"/>
</dbReference>
<dbReference type="PANTHER" id="PTHR23287">
    <property type="entry name" value="RUBY-EYE2-LIKE PROTEIN"/>
    <property type="match status" value="1"/>
</dbReference>
<reference evidence="2" key="1">
    <citation type="journal article" date="2023" name="G3 (Bethesda)">
        <title>A reference genome for the long-term kleptoplast-retaining sea slug Elysia crispata morphotype clarki.</title>
        <authorList>
            <person name="Eastman K.E."/>
            <person name="Pendleton A.L."/>
            <person name="Shaikh M.A."/>
            <person name="Suttiyut T."/>
            <person name="Ogas R."/>
            <person name="Tomko P."/>
            <person name="Gavelis G."/>
            <person name="Widhalm J.R."/>
            <person name="Wisecaver J.H."/>
        </authorList>
    </citation>
    <scope>NUCLEOTIDE SEQUENCE</scope>
    <source>
        <strain evidence="2">ECLA1</strain>
    </source>
</reference>
<evidence type="ECO:0000313" key="2">
    <source>
        <dbReference type="EMBL" id="KAK3753912.1"/>
    </source>
</evidence>
<keyword evidence="1" id="KW-0732">Signal</keyword>
<gene>
    <name evidence="2" type="ORF">RRG08_006296</name>
</gene>
<evidence type="ECO:0000256" key="1">
    <source>
        <dbReference type="SAM" id="SignalP"/>
    </source>
</evidence>
<dbReference type="SUPFAM" id="SSF50978">
    <property type="entry name" value="WD40 repeat-like"/>
    <property type="match status" value="1"/>
</dbReference>
<comment type="caution">
    <text evidence="2">The sequence shown here is derived from an EMBL/GenBank/DDBJ whole genome shotgun (WGS) entry which is preliminary data.</text>
</comment>
<dbReference type="InterPro" id="IPR036322">
    <property type="entry name" value="WD40_repeat_dom_sf"/>
</dbReference>
<proteinExistence type="predicted"/>
<evidence type="ECO:0000313" key="3">
    <source>
        <dbReference type="Proteomes" id="UP001283361"/>
    </source>
</evidence>
<feature type="signal peptide" evidence="1">
    <location>
        <begin position="1"/>
        <end position="20"/>
    </location>
</feature>
<accession>A0AAE1D3B9</accession>